<dbReference type="HOGENOM" id="CLU_1926240_0_0_14"/>
<protein>
    <recommendedName>
        <fullName evidence="3">Lipoprotein</fullName>
    </recommendedName>
</protein>
<dbReference type="InterPro" id="IPR054816">
    <property type="entry name" value="Lipoprotein_mollicutes-type_CS"/>
</dbReference>
<dbReference type="EMBL" id="CP006682">
    <property type="protein sequence ID" value="AHB36497.1"/>
    <property type="molecule type" value="Genomic_DNA"/>
</dbReference>
<dbReference type="KEGG" id="sapi:SAPIS_v1c06520"/>
<proteinExistence type="predicted"/>
<dbReference type="AlphaFoldDB" id="V5RIL0"/>
<dbReference type="Proteomes" id="UP000018550">
    <property type="component" value="Chromosome"/>
</dbReference>
<evidence type="ECO:0008006" key="3">
    <source>
        <dbReference type="Google" id="ProtNLM"/>
    </source>
</evidence>
<reference evidence="1 2" key="1">
    <citation type="journal article" date="2014" name="Genome Announc.">
        <title>Complete Genome Sequence of Spiroplasma apis B31T (ATCC 33834), a Bacterium Associated with May Disease of Honeybees (Apis mellifera).</title>
        <authorList>
            <person name="Ku C."/>
            <person name="Lo W.S."/>
            <person name="Chen L.L."/>
            <person name="Kuo C.H."/>
        </authorList>
    </citation>
    <scope>NUCLEOTIDE SEQUENCE [LARGE SCALE GENOMIC DNA]</scope>
    <source>
        <strain evidence="1">B31</strain>
    </source>
</reference>
<accession>V5RIL0</accession>
<name>V5RIL0_SPIAP</name>
<keyword evidence="2" id="KW-1185">Reference proteome</keyword>
<organism evidence="1 2">
    <name type="scientific">Spiroplasma apis B31</name>
    <dbReference type="NCBI Taxonomy" id="1276258"/>
    <lineage>
        <taxon>Bacteria</taxon>
        <taxon>Bacillati</taxon>
        <taxon>Mycoplasmatota</taxon>
        <taxon>Mollicutes</taxon>
        <taxon>Entomoplasmatales</taxon>
        <taxon>Spiroplasmataceae</taxon>
        <taxon>Spiroplasma</taxon>
    </lineage>
</organism>
<dbReference type="NCBIfam" id="NF038029">
    <property type="entry name" value="LP_plasma"/>
    <property type="match status" value="1"/>
</dbReference>
<dbReference type="RefSeq" id="WP_023789641.1">
    <property type="nucleotide sequence ID" value="NC_022998.1"/>
</dbReference>
<dbReference type="PROSITE" id="PS51257">
    <property type="entry name" value="PROKAR_LIPOPROTEIN"/>
    <property type="match status" value="1"/>
</dbReference>
<evidence type="ECO:0000313" key="1">
    <source>
        <dbReference type="EMBL" id="AHB36497.1"/>
    </source>
</evidence>
<dbReference type="STRING" id="1276258.SAPIS_v1c06520"/>
<gene>
    <name evidence="1" type="ORF">SAPIS_v1c06520</name>
</gene>
<dbReference type="PATRIC" id="fig|1276258.3.peg.665"/>
<evidence type="ECO:0000313" key="2">
    <source>
        <dbReference type="Proteomes" id="UP000018550"/>
    </source>
</evidence>
<sequence length="131" mass="14188">MKKILGILGAMGMVATTGATVISCGTKVSKETSETEKNMLAKIEEAVKDKTFKNNDEAIKAVKDAATSVNNVTANDADPAANGKILFVEASVVTKTIKVKYKYSISDSKDKDKYIWSSKEETKSFNVKITE</sequence>